<comment type="caution">
    <text evidence="1">The sequence shown here is derived from an EMBL/GenBank/DDBJ whole genome shotgun (WGS) entry which is preliminary data.</text>
</comment>
<gene>
    <name evidence="1" type="ORF">NO1_0573</name>
</gene>
<proteinExistence type="predicted"/>
<dbReference type="Pfam" id="PF25185">
    <property type="entry name" value="Tad3"/>
    <property type="match status" value="1"/>
</dbReference>
<evidence type="ECO:0000313" key="1">
    <source>
        <dbReference type="EMBL" id="GBR73141.1"/>
    </source>
</evidence>
<name>A0A388T943_TERA1</name>
<protein>
    <submittedName>
        <fullName evidence="1">Uncharacterized protein</fullName>
    </submittedName>
</protein>
<evidence type="ECO:0000313" key="2">
    <source>
        <dbReference type="Proteomes" id="UP000269352"/>
    </source>
</evidence>
<dbReference type="EMBL" id="BGZN01000006">
    <property type="protein sequence ID" value="GBR73141.1"/>
    <property type="molecule type" value="Genomic_DNA"/>
</dbReference>
<dbReference type="InterPro" id="IPR057383">
    <property type="entry name" value="Tad3"/>
</dbReference>
<reference evidence="1 2" key="1">
    <citation type="journal article" date="2019" name="ISME J.">
        <title>Genome analyses of uncultured TG2/ZB3 bacteria in 'Margulisbacteria' specifically attached to ectosymbiotic spirochetes of protists in the termite gut.</title>
        <authorList>
            <person name="Utami Y.D."/>
            <person name="Kuwahara H."/>
            <person name="Igai K."/>
            <person name="Murakami T."/>
            <person name="Sugaya K."/>
            <person name="Morikawa T."/>
            <person name="Nagura Y."/>
            <person name="Yuki M."/>
            <person name="Deevong P."/>
            <person name="Inoue T."/>
            <person name="Kihara K."/>
            <person name="Lo N."/>
            <person name="Yamada A."/>
            <person name="Ohkuma M."/>
            <person name="Hongoh Y."/>
        </authorList>
    </citation>
    <scope>NUCLEOTIDE SEQUENCE [LARGE SCALE GENOMIC DNA]</scope>
    <source>
        <strain evidence="1">NkOx7-01</strain>
    </source>
</reference>
<sequence length="121" mass="13803">MSLLQHAKEELTRAGYFNGAKLDKKLGNNLLEIVKKFSEVGHSGFSAECATQTLEKLLRFENLTPVTLGDFAVAEVDRSLWQCKRNPKLFLTPDKRGYYSVDNKEKIINFDEGVNHERNNI</sequence>
<organism evidence="1 2">
    <name type="scientific">Termititenax aidoneus</name>
    <dbReference type="NCBI Taxonomy" id="2218524"/>
    <lineage>
        <taxon>Bacteria</taxon>
        <taxon>Bacillati</taxon>
        <taxon>Candidatus Margulisiibacteriota</taxon>
        <taxon>Candidatus Termititenacia</taxon>
        <taxon>Candidatus Termititenacales</taxon>
        <taxon>Candidatus Termititenacaceae</taxon>
        <taxon>Candidatus Termititenax</taxon>
    </lineage>
</organism>
<dbReference type="AlphaFoldDB" id="A0A388T943"/>
<keyword evidence="2" id="KW-1185">Reference proteome</keyword>
<accession>A0A388T943</accession>
<dbReference type="Proteomes" id="UP000269352">
    <property type="component" value="Unassembled WGS sequence"/>
</dbReference>